<accession>A0A942YGQ5</accession>
<dbReference type="Proteomes" id="UP000681414">
    <property type="component" value="Unassembled WGS sequence"/>
</dbReference>
<evidence type="ECO:0000313" key="6">
    <source>
        <dbReference type="Proteomes" id="UP000681414"/>
    </source>
</evidence>
<proteinExistence type="predicted"/>
<gene>
    <name evidence="5" type="ORF">KHA97_11855</name>
</gene>
<evidence type="ECO:0000259" key="4">
    <source>
        <dbReference type="PROSITE" id="PS50043"/>
    </source>
</evidence>
<dbReference type="Gene3D" id="3.40.50.2300">
    <property type="match status" value="1"/>
</dbReference>
<dbReference type="PROSITE" id="PS50043">
    <property type="entry name" value="HTH_LUXR_2"/>
    <property type="match status" value="1"/>
</dbReference>
<dbReference type="PANTHER" id="PTHR44688:SF16">
    <property type="entry name" value="DNA-BINDING TRANSCRIPTIONAL ACTIVATOR DEVR_DOSR"/>
    <property type="match status" value="1"/>
</dbReference>
<dbReference type="EMBL" id="JAGYPG010000002">
    <property type="protein sequence ID" value="MBS4195752.1"/>
    <property type="molecule type" value="Genomic_DNA"/>
</dbReference>
<keyword evidence="1" id="KW-0805">Transcription regulation</keyword>
<evidence type="ECO:0000256" key="3">
    <source>
        <dbReference type="ARBA" id="ARBA00023163"/>
    </source>
</evidence>
<dbReference type="InterPro" id="IPR000792">
    <property type="entry name" value="Tscrpt_reg_LuxR_C"/>
</dbReference>
<dbReference type="PRINTS" id="PR00038">
    <property type="entry name" value="HTHLUXR"/>
</dbReference>
<evidence type="ECO:0000313" key="5">
    <source>
        <dbReference type="EMBL" id="MBS4195752.1"/>
    </source>
</evidence>
<protein>
    <submittedName>
        <fullName evidence="5">Response regulator transcription factor</fullName>
    </submittedName>
</protein>
<sequence length="205" mass="24062">MGFVQDKKDFAKQVQQISFYPPKSEKEYKSIQKIRSYPKLLILELSPNINLYKMTEYYKEHNVMIALLISMKDTKYLPDLFKLDIQGYFLKGMKSIERQVAVNSLLNGIQYIHPTFVPILLERYKTYKTLRKEPLNRPKSLLSQREWDILEQIVQGKSNDKIGEHFNIVIKTVKNHVSCILKKLNVSNRTRAAVVAIKNNWVSLK</sequence>
<dbReference type="Pfam" id="PF00196">
    <property type="entry name" value="GerE"/>
    <property type="match status" value="1"/>
</dbReference>
<comment type="caution">
    <text evidence="5">The sequence shown here is derived from an EMBL/GenBank/DDBJ whole genome shotgun (WGS) entry which is preliminary data.</text>
</comment>
<dbReference type="CDD" id="cd06170">
    <property type="entry name" value="LuxR_C_like"/>
    <property type="match status" value="1"/>
</dbReference>
<dbReference type="GO" id="GO:0006355">
    <property type="term" value="P:regulation of DNA-templated transcription"/>
    <property type="evidence" value="ECO:0007669"/>
    <property type="project" value="InterPro"/>
</dbReference>
<reference evidence="5 6" key="1">
    <citation type="submission" date="2021-05" db="EMBL/GenBank/DDBJ databases">
        <title>Novel Bacillus species.</title>
        <authorList>
            <person name="Liu G."/>
        </authorList>
    </citation>
    <scope>NUCLEOTIDE SEQUENCE [LARGE SCALE GENOMIC DNA]</scope>
    <source>
        <strain evidence="6">FJAT-49780</strain>
    </source>
</reference>
<keyword evidence="6" id="KW-1185">Reference proteome</keyword>
<feature type="domain" description="HTH luxR-type" evidence="4">
    <location>
        <begin position="135"/>
        <end position="200"/>
    </location>
</feature>
<keyword evidence="2" id="KW-0238">DNA-binding</keyword>
<dbReference type="PANTHER" id="PTHR44688">
    <property type="entry name" value="DNA-BINDING TRANSCRIPTIONAL ACTIVATOR DEVR_DOSR"/>
    <property type="match status" value="1"/>
</dbReference>
<name>A0A942YGQ5_9BACI</name>
<keyword evidence="3" id="KW-0804">Transcription</keyword>
<dbReference type="SUPFAM" id="SSF46894">
    <property type="entry name" value="C-terminal effector domain of the bipartite response regulators"/>
    <property type="match status" value="1"/>
</dbReference>
<dbReference type="AlphaFoldDB" id="A0A942YGQ5"/>
<organism evidence="5 6">
    <name type="scientific">Lederbergia citri</name>
    <dbReference type="NCBI Taxonomy" id="2833580"/>
    <lineage>
        <taxon>Bacteria</taxon>
        <taxon>Bacillati</taxon>
        <taxon>Bacillota</taxon>
        <taxon>Bacilli</taxon>
        <taxon>Bacillales</taxon>
        <taxon>Bacillaceae</taxon>
        <taxon>Lederbergia</taxon>
    </lineage>
</organism>
<dbReference type="InterPro" id="IPR016032">
    <property type="entry name" value="Sig_transdc_resp-reg_C-effctor"/>
</dbReference>
<evidence type="ECO:0000256" key="2">
    <source>
        <dbReference type="ARBA" id="ARBA00023125"/>
    </source>
</evidence>
<dbReference type="GO" id="GO:0003677">
    <property type="term" value="F:DNA binding"/>
    <property type="evidence" value="ECO:0007669"/>
    <property type="project" value="UniProtKB-KW"/>
</dbReference>
<dbReference type="SMART" id="SM00421">
    <property type="entry name" value="HTH_LUXR"/>
    <property type="match status" value="1"/>
</dbReference>
<evidence type="ECO:0000256" key="1">
    <source>
        <dbReference type="ARBA" id="ARBA00023015"/>
    </source>
</evidence>
<dbReference type="RefSeq" id="WP_213124945.1">
    <property type="nucleotide sequence ID" value="NZ_JAGYPG010000002.1"/>
</dbReference>